<dbReference type="Proteomes" id="UP000007879">
    <property type="component" value="Unassembled WGS sequence"/>
</dbReference>
<comment type="similarity">
    <text evidence="2">Belongs to the SAS10 family.</text>
</comment>
<dbReference type="KEGG" id="aqu:100641809"/>
<evidence type="ECO:0000256" key="2">
    <source>
        <dbReference type="ARBA" id="ARBA00010979"/>
    </source>
</evidence>
<dbReference type="PANTHER" id="PTHR13237:SF8">
    <property type="entry name" value="SOMETHING ABOUT SILENCING PROTEIN 10"/>
    <property type="match status" value="1"/>
</dbReference>
<dbReference type="GO" id="GO:0032040">
    <property type="term" value="C:small-subunit processome"/>
    <property type="evidence" value="ECO:0007669"/>
    <property type="project" value="TreeGrafter"/>
</dbReference>
<feature type="region of interest" description="Disordered" evidence="5">
    <location>
        <begin position="1"/>
        <end position="116"/>
    </location>
</feature>
<dbReference type="InParanoid" id="A0A1X7UKG2"/>
<keyword evidence="3" id="KW-0597">Phosphoprotein</keyword>
<evidence type="ECO:0000259" key="6">
    <source>
        <dbReference type="Pfam" id="PF09368"/>
    </source>
</evidence>
<dbReference type="STRING" id="400682.A0A1X7UKG2"/>
<comment type="subcellular location">
    <subcellularLocation>
        <location evidence="1">Nucleus</location>
    </subcellularLocation>
</comment>
<sequence>MGKKKGARKKGTQKAPASTLDSEDESRYEKWNTADVDFHKDEIDQYLEGKEILPLNNGSDYASCSEKEDSDDEEVLGLETLETDQEESSSNEEEEEDGDGEKEEFGPSDKAWGSKKNTFYNTDYIDDEGEASSDESVAEEEQREALSLQRRMIESLHDDDFVISDLPAVSQLSLNQTNTSTIVPKDLTKLSDDEQLAFIEENWPEFIELTNDLSIKEESFGEMLKYFKNSQKEKFDKLSPKAKLISMLDQLYHLYKLNIVFYLTLQANQASVVDHPVMSRIMELQHMLEQVESSIAIDQLKNTEAVSVAPPRSGILKQKDDLVPKNQKRPAPEDPIEFYERIKKAKKEKRVSFGSDLPQVSKEPEVIEANGKRAITYQIASNKGLNARKKKELRNPRVKHRRKFEKAVTKHRHVVRPVEKELYRYGGEKGGIRLSLARSVKIK</sequence>
<dbReference type="eggNOG" id="KOG3118">
    <property type="taxonomic scope" value="Eukaryota"/>
</dbReference>
<dbReference type="AlphaFoldDB" id="A0A1X7UKG2"/>
<dbReference type="GO" id="GO:0000462">
    <property type="term" value="P:maturation of SSU-rRNA from tricistronic rRNA transcript (SSU-rRNA, 5.8S rRNA, LSU-rRNA)"/>
    <property type="evidence" value="ECO:0007669"/>
    <property type="project" value="TreeGrafter"/>
</dbReference>
<dbReference type="EnsemblMetazoa" id="XM_003387572.3">
    <property type="protein sequence ID" value="XP_003387620.1"/>
    <property type="gene ID" value="LOC100641809"/>
</dbReference>
<feature type="domain" description="Sas10 C-terminal" evidence="6">
    <location>
        <begin position="370"/>
        <end position="442"/>
    </location>
</feature>
<dbReference type="OMA" id="EEYIRPQ"/>
<dbReference type="InterPro" id="IPR018972">
    <property type="entry name" value="Sas10_C_dom"/>
</dbReference>
<feature type="compositionally biased region" description="Basic and acidic residues" evidence="5">
    <location>
        <begin position="25"/>
        <end position="51"/>
    </location>
</feature>
<dbReference type="Pfam" id="PF04000">
    <property type="entry name" value="Sas10_Utp3"/>
    <property type="match status" value="1"/>
</dbReference>
<accession>A0A1X7UKG2</accession>
<feature type="compositionally biased region" description="Basic residues" evidence="5">
    <location>
        <begin position="1"/>
        <end position="12"/>
    </location>
</feature>
<organism evidence="7">
    <name type="scientific">Amphimedon queenslandica</name>
    <name type="common">Sponge</name>
    <dbReference type="NCBI Taxonomy" id="400682"/>
    <lineage>
        <taxon>Eukaryota</taxon>
        <taxon>Metazoa</taxon>
        <taxon>Porifera</taxon>
        <taxon>Demospongiae</taxon>
        <taxon>Heteroscleromorpha</taxon>
        <taxon>Haplosclerida</taxon>
        <taxon>Niphatidae</taxon>
        <taxon>Amphimedon</taxon>
    </lineage>
</organism>
<evidence type="ECO:0000256" key="5">
    <source>
        <dbReference type="SAM" id="MobiDB-lite"/>
    </source>
</evidence>
<keyword evidence="4" id="KW-0539">Nucleus</keyword>
<dbReference type="EnsemblMetazoa" id="Aqu2.1.28238_001">
    <property type="protein sequence ID" value="Aqu2.1.28238_001"/>
    <property type="gene ID" value="Aqu2.1.28238"/>
</dbReference>
<evidence type="ECO:0000313" key="8">
    <source>
        <dbReference type="Proteomes" id="UP000007879"/>
    </source>
</evidence>
<keyword evidence="8" id="KW-1185">Reference proteome</keyword>
<evidence type="ECO:0000256" key="3">
    <source>
        <dbReference type="ARBA" id="ARBA00022553"/>
    </source>
</evidence>
<dbReference type="Pfam" id="PF09368">
    <property type="entry name" value="Sas10"/>
    <property type="match status" value="1"/>
</dbReference>
<protein>
    <recommendedName>
        <fullName evidence="6">Sas10 C-terminal domain-containing protein</fullName>
    </recommendedName>
</protein>
<gene>
    <name evidence="7" type="primary">100641809</name>
</gene>
<reference evidence="8" key="1">
    <citation type="journal article" date="2010" name="Nature">
        <title>The Amphimedon queenslandica genome and the evolution of animal complexity.</title>
        <authorList>
            <person name="Srivastava M."/>
            <person name="Simakov O."/>
            <person name="Chapman J."/>
            <person name="Fahey B."/>
            <person name="Gauthier M.E."/>
            <person name="Mitros T."/>
            <person name="Richards G.S."/>
            <person name="Conaco C."/>
            <person name="Dacre M."/>
            <person name="Hellsten U."/>
            <person name="Larroux C."/>
            <person name="Putnam N.H."/>
            <person name="Stanke M."/>
            <person name="Adamska M."/>
            <person name="Darling A."/>
            <person name="Degnan S.M."/>
            <person name="Oakley T.H."/>
            <person name="Plachetzki D.C."/>
            <person name="Zhai Y."/>
            <person name="Adamski M."/>
            <person name="Calcino A."/>
            <person name="Cummins S.F."/>
            <person name="Goodstein D.M."/>
            <person name="Harris C."/>
            <person name="Jackson D.J."/>
            <person name="Leys S.P."/>
            <person name="Shu S."/>
            <person name="Woodcroft B.J."/>
            <person name="Vervoort M."/>
            <person name="Kosik K.S."/>
            <person name="Manning G."/>
            <person name="Degnan B.M."/>
            <person name="Rokhsar D.S."/>
        </authorList>
    </citation>
    <scope>NUCLEOTIDE SEQUENCE [LARGE SCALE GENOMIC DNA]</scope>
</reference>
<dbReference type="InterPro" id="IPR007146">
    <property type="entry name" value="Sas10/Utp3/C1D"/>
</dbReference>
<feature type="compositionally biased region" description="Acidic residues" evidence="5">
    <location>
        <begin position="68"/>
        <end position="102"/>
    </location>
</feature>
<name>A0A1X7UKG2_AMPQE</name>
<evidence type="ECO:0000256" key="4">
    <source>
        <dbReference type="ARBA" id="ARBA00023242"/>
    </source>
</evidence>
<evidence type="ECO:0000256" key="1">
    <source>
        <dbReference type="ARBA" id="ARBA00004123"/>
    </source>
</evidence>
<evidence type="ECO:0000313" key="7">
    <source>
        <dbReference type="EnsemblMetazoa" id="Aqu2.1.28238_001"/>
    </source>
</evidence>
<dbReference type="FunCoup" id="A0A1X7UKG2">
    <property type="interactions" value="579"/>
</dbReference>
<proteinExistence type="inferred from homology"/>
<dbReference type="PANTHER" id="PTHR13237">
    <property type="entry name" value="SOMETHING ABOUT SILENCING PROTEIN 10-RELATED"/>
    <property type="match status" value="1"/>
</dbReference>
<reference evidence="7" key="2">
    <citation type="submission" date="2017-05" db="UniProtKB">
        <authorList>
            <consortium name="EnsemblMetazoa"/>
        </authorList>
    </citation>
    <scope>IDENTIFICATION</scope>
</reference>
<dbReference type="OrthoDB" id="1924577at2759"/>